<dbReference type="FunFam" id="3.30.70.1020:FF:000004">
    <property type="entry name" value="Trehalose 6-phosphate phosphatase"/>
    <property type="match status" value="1"/>
</dbReference>
<evidence type="ECO:0000256" key="5">
    <source>
        <dbReference type="ARBA" id="ARBA00022801"/>
    </source>
</evidence>
<comment type="similarity">
    <text evidence="4 8">Belongs to the trehalose phosphatase family.</text>
</comment>
<comment type="catalytic activity">
    <reaction evidence="1 8">
        <text>alpha,alpha-trehalose 6-phosphate + H2O = alpha,alpha-trehalose + phosphate</text>
        <dbReference type="Rhea" id="RHEA:23420"/>
        <dbReference type="ChEBI" id="CHEBI:15377"/>
        <dbReference type="ChEBI" id="CHEBI:16551"/>
        <dbReference type="ChEBI" id="CHEBI:43474"/>
        <dbReference type="ChEBI" id="CHEBI:58429"/>
        <dbReference type="EC" id="3.1.3.12"/>
    </reaction>
</comment>
<dbReference type="NCBIfam" id="TIGR00685">
    <property type="entry name" value="T6PP"/>
    <property type="match status" value="1"/>
</dbReference>
<evidence type="ECO:0000256" key="8">
    <source>
        <dbReference type="RuleBase" id="RU361117"/>
    </source>
</evidence>
<dbReference type="GO" id="GO:0004805">
    <property type="term" value="F:trehalose-phosphatase activity"/>
    <property type="evidence" value="ECO:0007669"/>
    <property type="project" value="UniProtKB-EC"/>
</dbReference>
<dbReference type="InterPro" id="IPR023214">
    <property type="entry name" value="HAD_sf"/>
</dbReference>
<evidence type="ECO:0000256" key="2">
    <source>
        <dbReference type="ARBA" id="ARBA00001968"/>
    </source>
</evidence>
<dbReference type="InterPro" id="IPR003337">
    <property type="entry name" value="Trehalose_PPase"/>
</dbReference>
<dbReference type="SUPFAM" id="SSF56784">
    <property type="entry name" value="HAD-like"/>
    <property type="match status" value="1"/>
</dbReference>
<dbReference type="EMBL" id="LEKV01005079">
    <property type="protein sequence ID" value="KVH91107.1"/>
    <property type="molecule type" value="Genomic_DNA"/>
</dbReference>
<dbReference type="STRING" id="59895.A0A124SBM4"/>
<evidence type="ECO:0000256" key="1">
    <source>
        <dbReference type="ARBA" id="ARBA00000500"/>
    </source>
</evidence>
<evidence type="ECO:0000256" key="7">
    <source>
        <dbReference type="ARBA" id="ARBA00025274"/>
    </source>
</evidence>
<comment type="pathway">
    <text evidence="3 8">Glycan biosynthesis; trehalose biosynthesis.</text>
</comment>
<dbReference type="PANTHER" id="PTHR43768">
    <property type="entry name" value="TREHALOSE 6-PHOSPHATE PHOSPHATASE"/>
    <property type="match status" value="1"/>
</dbReference>
<proteinExistence type="inferred from homology"/>
<dbReference type="Proteomes" id="UP000243975">
    <property type="component" value="Unassembled WGS sequence"/>
</dbReference>
<dbReference type="InterPro" id="IPR006379">
    <property type="entry name" value="HAD-SF_hydro_IIB"/>
</dbReference>
<dbReference type="OMA" id="VANRFPT"/>
<comment type="cofactor">
    <cofactor evidence="2 8">
        <name>a divalent metal cation</name>
        <dbReference type="ChEBI" id="CHEBI:60240"/>
    </cofactor>
</comment>
<gene>
    <name evidence="9" type="ORF">Ccrd_006900</name>
</gene>
<sequence length="288" mass="32889">MGLAELSMNENGYRSWLKKHPSALETFDEMIVNAKGKKIVVFLDYDGTLSNIMRKVVGEVARCFPTAIISGRSRDKVYEFVQLDDLYYAGSHGLDIAAPFQCIYELGHHQFVDKNGDEVALFQPAQKYLPSIFKILDVLKEETRNIKGVMLENNKFCVSVHFRHVSDKDFLLLDELVKSVVDDFEEFRLSKGKKVFEIRPDIEWDKGHALEYLLETLGYGSSNDVLPIYIGDDRTDEDAFKVIKNRGNGYSIVVSSTPKETMAVYSLWSPCEVKKFLSRLVNWKQSSS</sequence>
<dbReference type="NCBIfam" id="TIGR01484">
    <property type="entry name" value="HAD-SF-IIB"/>
    <property type="match status" value="1"/>
</dbReference>
<dbReference type="EC" id="3.1.3.12" evidence="8"/>
<organism evidence="9 10">
    <name type="scientific">Cynara cardunculus var. scolymus</name>
    <name type="common">Globe artichoke</name>
    <name type="synonym">Cynara scolymus</name>
    <dbReference type="NCBI Taxonomy" id="59895"/>
    <lineage>
        <taxon>Eukaryota</taxon>
        <taxon>Viridiplantae</taxon>
        <taxon>Streptophyta</taxon>
        <taxon>Embryophyta</taxon>
        <taxon>Tracheophyta</taxon>
        <taxon>Spermatophyta</taxon>
        <taxon>Magnoliopsida</taxon>
        <taxon>eudicotyledons</taxon>
        <taxon>Gunneridae</taxon>
        <taxon>Pentapetalae</taxon>
        <taxon>asterids</taxon>
        <taxon>campanulids</taxon>
        <taxon>Asterales</taxon>
        <taxon>Asteraceae</taxon>
        <taxon>Carduoideae</taxon>
        <taxon>Cardueae</taxon>
        <taxon>Carduinae</taxon>
        <taxon>Cynara</taxon>
    </lineage>
</organism>
<reference evidence="9 10" key="1">
    <citation type="journal article" date="2016" name="Sci. Rep.">
        <title>The genome sequence of the outbreeding globe artichoke constructed de novo incorporating a phase-aware low-pass sequencing strategy of F1 progeny.</title>
        <authorList>
            <person name="Scaglione D."/>
            <person name="Reyes-Chin-Wo S."/>
            <person name="Acquadro A."/>
            <person name="Froenicke L."/>
            <person name="Portis E."/>
            <person name="Beitel C."/>
            <person name="Tirone M."/>
            <person name="Mauro R."/>
            <person name="Lo Monaco A."/>
            <person name="Mauromicale G."/>
            <person name="Faccioli P."/>
            <person name="Cattivelli L."/>
            <person name="Rieseberg L."/>
            <person name="Michelmore R."/>
            <person name="Lanteri S."/>
        </authorList>
    </citation>
    <scope>NUCLEOTIDE SEQUENCE [LARGE SCALE GENOMIC DNA]</scope>
    <source>
        <strain evidence="9">2C</strain>
    </source>
</reference>
<dbReference type="InterPro" id="IPR044651">
    <property type="entry name" value="OTSB-like"/>
</dbReference>
<dbReference type="Gene3D" id="3.40.50.1000">
    <property type="entry name" value="HAD superfamily/HAD-like"/>
    <property type="match status" value="2"/>
</dbReference>
<dbReference type="AlphaFoldDB" id="A0A124SBM4"/>
<keyword evidence="10" id="KW-1185">Reference proteome</keyword>
<evidence type="ECO:0000313" key="9">
    <source>
        <dbReference type="EMBL" id="KVH91107.1"/>
    </source>
</evidence>
<comment type="function">
    <text evidence="7">Removes the phosphate from trehalose 6-phosphate to produce free trehalose. Trehalose accumulation in plant may improve abiotic stress tolerance.</text>
</comment>
<dbReference type="Pfam" id="PF02358">
    <property type="entry name" value="Trehalose_PPase"/>
    <property type="match status" value="1"/>
</dbReference>
<dbReference type="Gramene" id="KVH91107">
    <property type="protein sequence ID" value="KVH91107"/>
    <property type="gene ID" value="Ccrd_006900"/>
</dbReference>
<evidence type="ECO:0000313" key="10">
    <source>
        <dbReference type="Proteomes" id="UP000243975"/>
    </source>
</evidence>
<accession>A0A124SBM4</accession>
<keyword evidence="6" id="KW-0346">Stress response</keyword>
<name>A0A124SBM4_CYNCS</name>
<evidence type="ECO:0000256" key="6">
    <source>
        <dbReference type="ARBA" id="ARBA00023016"/>
    </source>
</evidence>
<dbReference type="FunFam" id="3.40.50.1000:FF:000073">
    <property type="entry name" value="Trehalose 6-phosphate phosphatase"/>
    <property type="match status" value="1"/>
</dbReference>
<protein>
    <recommendedName>
        <fullName evidence="8">Trehalose 6-phosphate phosphatase</fullName>
        <ecNumber evidence="8">3.1.3.12</ecNumber>
    </recommendedName>
</protein>
<evidence type="ECO:0000256" key="4">
    <source>
        <dbReference type="ARBA" id="ARBA00008770"/>
    </source>
</evidence>
<evidence type="ECO:0000256" key="3">
    <source>
        <dbReference type="ARBA" id="ARBA00005199"/>
    </source>
</evidence>
<dbReference type="PANTHER" id="PTHR43768:SF24">
    <property type="entry name" value="TREHALOSE 6-PHOSPHATE PHOSPHATASE"/>
    <property type="match status" value="1"/>
</dbReference>
<dbReference type="InterPro" id="IPR036412">
    <property type="entry name" value="HAD-like_sf"/>
</dbReference>
<comment type="caution">
    <text evidence="9">The sequence shown here is derived from an EMBL/GenBank/DDBJ whole genome shotgun (WGS) entry which is preliminary data.</text>
</comment>
<dbReference type="UniPathway" id="UPA00299"/>
<dbReference type="GO" id="GO:0005992">
    <property type="term" value="P:trehalose biosynthetic process"/>
    <property type="evidence" value="ECO:0007669"/>
    <property type="project" value="UniProtKB-UniPathway"/>
</dbReference>
<keyword evidence="5 8" id="KW-0378">Hydrolase</keyword>